<dbReference type="SUPFAM" id="SSF54909">
    <property type="entry name" value="Dimeric alpha+beta barrel"/>
    <property type="match status" value="1"/>
</dbReference>
<dbReference type="PANTHER" id="PTHR33606:SF3">
    <property type="entry name" value="PROTEIN YCII"/>
    <property type="match status" value="1"/>
</dbReference>
<dbReference type="Proteomes" id="UP000226431">
    <property type="component" value="Unassembled WGS sequence"/>
</dbReference>
<reference evidence="2 3" key="1">
    <citation type="submission" date="2017-06" db="EMBL/GenBank/DDBJ databases">
        <title>Ant-infecting Ophiocordyceps genomes reveal a high diversity of potential behavioral manipulation genes and a possible major role for enterotoxins.</title>
        <authorList>
            <person name="De Bekker C."/>
            <person name="Evans H.C."/>
            <person name="Brachmann A."/>
            <person name="Hughes D.P."/>
        </authorList>
    </citation>
    <scope>NUCLEOTIDE SEQUENCE [LARGE SCALE GENOMIC DNA]</scope>
    <source>
        <strain evidence="2 3">Map16</strain>
    </source>
</reference>
<accession>A0A2C5YXQ9</accession>
<proteinExistence type="predicted"/>
<dbReference type="InterPro" id="IPR011008">
    <property type="entry name" value="Dimeric_a/b-barrel"/>
</dbReference>
<dbReference type="Gene3D" id="3.30.70.1060">
    <property type="entry name" value="Dimeric alpha+beta barrel"/>
    <property type="match status" value="1"/>
</dbReference>
<dbReference type="Pfam" id="PF03795">
    <property type="entry name" value="YCII"/>
    <property type="match status" value="1"/>
</dbReference>
<dbReference type="OrthoDB" id="5519740at2759"/>
<dbReference type="InterPro" id="IPR051807">
    <property type="entry name" value="Sec-metab_biosynth-assoc"/>
</dbReference>
<keyword evidence="3" id="KW-1185">Reference proteome</keyword>
<gene>
    <name evidence="2" type="ORF">CDD80_4740</name>
</gene>
<evidence type="ECO:0000259" key="1">
    <source>
        <dbReference type="Pfam" id="PF03795"/>
    </source>
</evidence>
<evidence type="ECO:0000313" key="3">
    <source>
        <dbReference type="Proteomes" id="UP000226431"/>
    </source>
</evidence>
<evidence type="ECO:0000313" key="2">
    <source>
        <dbReference type="EMBL" id="PHH72142.1"/>
    </source>
</evidence>
<dbReference type="EMBL" id="NJES01000444">
    <property type="protein sequence ID" value="PHH72142.1"/>
    <property type="molecule type" value="Genomic_DNA"/>
</dbReference>
<sequence>MASKHEFLVIIHDKPGMQHKRLQVRPTHLENIKPKVDAGIFKMGGALLNSLPADDDPSKIEITGSAIICLAQSPEDARKLLADDIYVTSGVWDLEKVLA</sequence>
<protein>
    <recommendedName>
        <fullName evidence="1">YCII-related domain-containing protein</fullName>
    </recommendedName>
</protein>
<dbReference type="InterPro" id="IPR005545">
    <property type="entry name" value="YCII"/>
</dbReference>
<name>A0A2C5YXQ9_9HYPO</name>
<dbReference type="PANTHER" id="PTHR33606">
    <property type="entry name" value="PROTEIN YCII"/>
    <property type="match status" value="1"/>
</dbReference>
<comment type="caution">
    <text evidence="2">The sequence shown here is derived from an EMBL/GenBank/DDBJ whole genome shotgun (WGS) entry which is preliminary data.</text>
</comment>
<dbReference type="AlphaFoldDB" id="A0A2C5YXQ9"/>
<organism evidence="2 3">
    <name type="scientific">Ophiocordyceps camponoti-rufipedis</name>
    <dbReference type="NCBI Taxonomy" id="2004952"/>
    <lineage>
        <taxon>Eukaryota</taxon>
        <taxon>Fungi</taxon>
        <taxon>Dikarya</taxon>
        <taxon>Ascomycota</taxon>
        <taxon>Pezizomycotina</taxon>
        <taxon>Sordariomycetes</taxon>
        <taxon>Hypocreomycetidae</taxon>
        <taxon>Hypocreales</taxon>
        <taxon>Ophiocordycipitaceae</taxon>
        <taxon>Ophiocordyceps</taxon>
    </lineage>
</organism>
<feature type="domain" description="YCII-related" evidence="1">
    <location>
        <begin position="7"/>
        <end position="94"/>
    </location>
</feature>